<dbReference type="Gene3D" id="3.40.190.10">
    <property type="entry name" value="Periplasmic binding protein-like II"/>
    <property type="match status" value="1"/>
</dbReference>
<dbReference type="PROSITE" id="PS51257">
    <property type="entry name" value="PROKAR_LIPOPROTEIN"/>
    <property type="match status" value="1"/>
</dbReference>
<dbReference type="PANTHER" id="PTHR30290">
    <property type="entry name" value="PERIPLASMIC BINDING COMPONENT OF ABC TRANSPORTER"/>
    <property type="match status" value="1"/>
</dbReference>
<evidence type="ECO:0000313" key="6">
    <source>
        <dbReference type="Proteomes" id="UP000614469"/>
    </source>
</evidence>
<dbReference type="PANTHER" id="PTHR30290:SF9">
    <property type="entry name" value="OLIGOPEPTIDE-BINDING PROTEIN APPA"/>
    <property type="match status" value="1"/>
</dbReference>
<gene>
    <name evidence="5" type="ORF">H8E29_07970</name>
</gene>
<dbReference type="InterPro" id="IPR000914">
    <property type="entry name" value="SBP_5_dom"/>
</dbReference>
<evidence type="ECO:0000313" key="5">
    <source>
        <dbReference type="EMBL" id="MBC8335184.1"/>
    </source>
</evidence>
<name>A0A8J6NMY3_9CHLR</name>
<dbReference type="Proteomes" id="UP000614469">
    <property type="component" value="Unassembled WGS sequence"/>
</dbReference>
<dbReference type="PIRSF" id="PIRSF002741">
    <property type="entry name" value="MppA"/>
    <property type="match status" value="1"/>
</dbReference>
<comment type="caution">
    <text evidence="5">The sequence shown here is derived from an EMBL/GenBank/DDBJ whole genome shotgun (WGS) entry which is preliminary data.</text>
</comment>
<sequence>MNYRKSMKALVFGLIALMLIIGVVSCGPKPAAEEPAAGEPAAEEPAAEITSITILIPDNPVAFNGINTDTGYEQALGELVMLSLAETDPNGNKYPELAAEIPTIENGGVVFDEEAWSMTVTWKLREDVFWADGEQVTVDDVIFTWDALIAADAWISAMDYTESLEKINDFTFIVHYYEGYIFPDYALQFGGEDFFVYPEHYCDAEAGFYEWNCDDEPLSSGPYILEEWVADDHLTFVKNENYFEEGKPAIDRVIVQIVPEEPVKQAMMLEGDADLHYWPAEPASDIYKESGNAADYVKSPSERWVMRLIPNLTAKGDRETPHPFLSDKNVRKALRMAVDVDTIINDIFLGYGVPVWNDFFRPPYNSCGIPRPEYDPEGAKALLKEAGWEDTDGDGINECHGCENAEEGALMSMEFTIYAEYGETLELAQQLISESWKAIGVDTELQMIEGAVMWAEAEDGGTEIAGEFELDMWDDGYPGTDPSDQIWTFYYSESDWNYGDWYNEDMDAWIDEFYSLDEDYRLEVGCEMAAILEDELPQMLLFSTLEQHGVSERLQGVLPSANDPVTWNIADWTLK</sequence>
<dbReference type="InterPro" id="IPR030678">
    <property type="entry name" value="Peptide/Ni-bd"/>
</dbReference>
<evidence type="ECO:0000256" key="1">
    <source>
        <dbReference type="ARBA" id="ARBA00005695"/>
    </source>
</evidence>
<feature type="domain" description="Solute-binding protein family 5" evidence="4">
    <location>
        <begin position="117"/>
        <end position="494"/>
    </location>
</feature>
<evidence type="ECO:0000259" key="4">
    <source>
        <dbReference type="Pfam" id="PF00496"/>
    </source>
</evidence>
<dbReference type="Pfam" id="PF00496">
    <property type="entry name" value="SBP_bac_5"/>
    <property type="match status" value="1"/>
</dbReference>
<dbReference type="Gene3D" id="3.10.105.10">
    <property type="entry name" value="Dipeptide-binding Protein, Domain 3"/>
    <property type="match status" value="1"/>
</dbReference>
<accession>A0A8J6NMY3</accession>
<comment type="similarity">
    <text evidence="1">Belongs to the bacterial solute-binding protein 5 family.</text>
</comment>
<dbReference type="EMBL" id="JACNJN010000094">
    <property type="protein sequence ID" value="MBC8335184.1"/>
    <property type="molecule type" value="Genomic_DNA"/>
</dbReference>
<evidence type="ECO:0000256" key="3">
    <source>
        <dbReference type="ARBA" id="ARBA00022729"/>
    </source>
</evidence>
<dbReference type="GO" id="GO:0043190">
    <property type="term" value="C:ATP-binding cassette (ABC) transporter complex"/>
    <property type="evidence" value="ECO:0007669"/>
    <property type="project" value="InterPro"/>
</dbReference>
<dbReference type="SUPFAM" id="SSF53850">
    <property type="entry name" value="Periplasmic binding protein-like II"/>
    <property type="match status" value="1"/>
</dbReference>
<organism evidence="5 6">
    <name type="scientific">Candidatus Desulfolinea nitratireducens</name>
    <dbReference type="NCBI Taxonomy" id="2841698"/>
    <lineage>
        <taxon>Bacteria</taxon>
        <taxon>Bacillati</taxon>
        <taxon>Chloroflexota</taxon>
        <taxon>Anaerolineae</taxon>
        <taxon>Anaerolineales</taxon>
        <taxon>Anaerolineales incertae sedis</taxon>
        <taxon>Candidatus Desulfolinea</taxon>
    </lineage>
</organism>
<dbReference type="GO" id="GO:1904680">
    <property type="term" value="F:peptide transmembrane transporter activity"/>
    <property type="evidence" value="ECO:0007669"/>
    <property type="project" value="TreeGrafter"/>
</dbReference>
<reference evidence="5 6" key="1">
    <citation type="submission" date="2020-08" db="EMBL/GenBank/DDBJ databases">
        <title>Bridging the membrane lipid divide: bacteria of the FCB group superphylum have the potential to synthesize archaeal ether lipids.</title>
        <authorList>
            <person name="Villanueva L."/>
            <person name="Von Meijenfeldt F.A.B."/>
            <person name="Westbye A.B."/>
            <person name="Yadav S."/>
            <person name="Hopmans E.C."/>
            <person name="Dutilh B.E."/>
            <person name="Sinninghe Damste J.S."/>
        </authorList>
    </citation>
    <scope>NUCLEOTIDE SEQUENCE [LARGE SCALE GENOMIC DNA]</scope>
    <source>
        <strain evidence="5">NIOZ-UU36</strain>
    </source>
</reference>
<dbReference type="InterPro" id="IPR039424">
    <property type="entry name" value="SBP_5"/>
</dbReference>
<keyword evidence="2" id="KW-0813">Transport</keyword>
<dbReference type="AlphaFoldDB" id="A0A8J6NMY3"/>
<keyword evidence="3" id="KW-0732">Signal</keyword>
<protein>
    <submittedName>
        <fullName evidence="5">Peptide ABC transporter substrate-binding protein</fullName>
    </submittedName>
</protein>
<evidence type="ECO:0000256" key="2">
    <source>
        <dbReference type="ARBA" id="ARBA00022448"/>
    </source>
</evidence>
<dbReference type="CDD" id="cd08513">
    <property type="entry name" value="PBP2_thermophilic_Hb8_like"/>
    <property type="match status" value="1"/>
</dbReference>
<dbReference type="GO" id="GO:0042597">
    <property type="term" value="C:periplasmic space"/>
    <property type="evidence" value="ECO:0007669"/>
    <property type="project" value="UniProtKB-ARBA"/>
</dbReference>
<proteinExistence type="inferred from homology"/>
<dbReference type="GO" id="GO:0015833">
    <property type="term" value="P:peptide transport"/>
    <property type="evidence" value="ECO:0007669"/>
    <property type="project" value="TreeGrafter"/>
</dbReference>